<accession>A0A0W4ZKR3</accession>
<proteinExistence type="predicted"/>
<dbReference type="Proteomes" id="UP000054454">
    <property type="component" value="Unassembled WGS sequence"/>
</dbReference>
<protein>
    <recommendedName>
        <fullName evidence="4">Major surface glycoprotein</fullName>
    </recommendedName>
</protein>
<comment type="caution">
    <text evidence="2">The sequence shown here is derived from an EMBL/GenBank/DDBJ whole genome shotgun (WGS) entry which is preliminary data.</text>
</comment>
<dbReference type="AlphaFoldDB" id="A0A0W4ZKR3"/>
<keyword evidence="3" id="KW-1185">Reference proteome</keyword>
<dbReference type="GeneID" id="28936373"/>
<evidence type="ECO:0000313" key="2">
    <source>
        <dbReference type="EMBL" id="KTW28961.1"/>
    </source>
</evidence>
<organism evidence="2 3">
    <name type="scientific">Pneumocystis carinii (strain B80)</name>
    <name type="common">Rat pneumocystis pneumonia agent</name>
    <name type="synonym">Pneumocystis carinii f. sp. carinii</name>
    <dbReference type="NCBI Taxonomy" id="1408658"/>
    <lineage>
        <taxon>Eukaryota</taxon>
        <taxon>Fungi</taxon>
        <taxon>Dikarya</taxon>
        <taxon>Ascomycota</taxon>
        <taxon>Taphrinomycotina</taxon>
        <taxon>Pneumocystomycetes</taxon>
        <taxon>Pneumocystaceae</taxon>
        <taxon>Pneumocystis</taxon>
    </lineage>
</organism>
<sequence length="66" mass="7770">MHFNRALVMGLLSLSILPIRCIGSVVYSYDNVHVLDHRESNKLTLIDHIQQINERWIPWFGRPIDK</sequence>
<evidence type="ECO:0000313" key="3">
    <source>
        <dbReference type="Proteomes" id="UP000054454"/>
    </source>
</evidence>
<dbReference type="VEuPathDB" id="FungiDB:T552_01591"/>
<gene>
    <name evidence="2" type="ORF">T552_01591</name>
</gene>
<feature type="signal peptide" evidence="1">
    <location>
        <begin position="1"/>
        <end position="23"/>
    </location>
</feature>
<dbReference type="EMBL" id="LFVZ01000006">
    <property type="protein sequence ID" value="KTW28961.1"/>
    <property type="molecule type" value="Genomic_DNA"/>
</dbReference>
<dbReference type="OrthoDB" id="10299128at2759"/>
<name>A0A0W4ZKR3_PNEC8</name>
<evidence type="ECO:0000256" key="1">
    <source>
        <dbReference type="SAM" id="SignalP"/>
    </source>
</evidence>
<dbReference type="RefSeq" id="XP_018226328.1">
    <property type="nucleotide sequence ID" value="XM_018370170.1"/>
</dbReference>
<reference evidence="3" key="1">
    <citation type="journal article" date="2016" name="Nat. Commun.">
        <title>Genome analysis of three Pneumocystis species reveals adaptation mechanisms to life exclusively in mammalian hosts.</title>
        <authorList>
            <person name="Ma L."/>
            <person name="Chen Z."/>
            <person name="Huang D.W."/>
            <person name="Kutty G."/>
            <person name="Ishihara M."/>
            <person name="Wang H."/>
            <person name="Abouelleil A."/>
            <person name="Bishop L."/>
            <person name="Davey E."/>
            <person name="Deng R."/>
            <person name="Deng X."/>
            <person name="Fan L."/>
            <person name="Fantoni G."/>
            <person name="Fitzgerald M."/>
            <person name="Gogineni E."/>
            <person name="Goldberg J.M."/>
            <person name="Handley G."/>
            <person name="Hu X."/>
            <person name="Huber C."/>
            <person name="Jiao X."/>
            <person name="Jones K."/>
            <person name="Levin J.Z."/>
            <person name="Liu Y."/>
            <person name="Macdonald P."/>
            <person name="Melnikov A."/>
            <person name="Raley C."/>
            <person name="Sassi M."/>
            <person name="Sherman B.T."/>
            <person name="Song X."/>
            <person name="Sykes S."/>
            <person name="Tran B."/>
            <person name="Walsh L."/>
            <person name="Xia Y."/>
            <person name="Yang J."/>
            <person name="Young S."/>
            <person name="Zeng Q."/>
            <person name="Zheng X."/>
            <person name="Stephens R."/>
            <person name="Nusbaum C."/>
            <person name="Birren B.W."/>
            <person name="Azadi P."/>
            <person name="Lempicki R.A."/>
            <person name="Cuomo C.A."/>
            <person name="Kovacs J.A."/>
        </authorList>
    </citation>
    <scope>NUCLEOTIDE SEQUENCE [LARGE SCALE GENOMIC DNA]</scope>
    <source>
        <strain evidence="3">B80</strain>
    </source>
</reference>
<keyword evidence="1" id="KW-0732">Signal</keyword>
<feature type="chain" id="PRO_5006933842" description="Major surface glycoprotein" evidence="1">
    <location>
        <begin position="24"/>
        <end position="66"/>
    </location>
</feature>
<evidence type="ECO:0008006" key="4">
    <source>
        <dbReference type="Google" id="ProtNLM"/>
    </source>
</evidence>